<dbReference type="EMBL" id="KP004897">
    <property type="protein sequence ID" value="AJK93603.1"/>
    <property type="molecule type" value="Genomic_DNA"/>
</dbReference>
<evidence type="ECO:0000313" key="2">
    <source>
        <dbReference type="EMBL" id="ACS13099.1"/>
    </source>
</evidence>
<reference evidence="2" key="3">
    <citation type="journal article" date="2009" name="Hayati">
        <title>Cloning ORF2 membrane protein of Koi herpesvirus, Lake Toba Indonesian isolate.</title>
        <authorList>
            <person name="Murwantoko M."/>
        </authorList>
    </citation>
    <scope>NUCLEOTIDE SEQUENCE</scope>
    <source>
        <strain evidence="2">Lake Toba</strain>
    </source>
</reference>
<evidence type="ECO:0000256" key="1">
    <source>
        <dbReference type="SAM" id="Phobius"/>
    </source>
</evidence>
<reference evidence="3" key="4">
    <citation type="submission" date="2014-10" db="EMBL/GenBank/DDBJ databases">
        <title>Molecular cloning and characterization of the genes coding for the envelope proteins from Cyprinid herpesvirus 3-HZ419 strain.</title>
        <authorList>
            <person name="Liu Z."/>
            <person name="Ke H."/>
            <person name="Ma Y."/>
            <person name="Hao L."/>
            <person name="Ma J."/>
            <person name="Liang Z."/>
        </authorList>
    </citation>
    <scope>NUCLEOTIDE SEQUENCE</scope>
    <source>
        <strain evidence="3">HZ419</strain>
    </source>
</reference>
<protein>
    <submittedName>
        <fullName evidence="3">Isolate HZ419 ORF83 protein</fullName>
    </submittedName>
    <submittedName>
        <fullName evidence="4">Membrane protein</fullName>
    </submittedName>
</protein>
<keyword evidence="1" id="KW-0812">Transmembrane</keyword>
<sequence length="232" mass="26345">MSPLCGLFKFVLRFAFDVLIAGVGVYLATSCLYDKGMFRRCPNSVCYGHLSVWLTVCVIPTILGAIGWTKQFMYWVTLRTSARRRAGVPPRKGCCGSYREVLLDDVDDELIEAEQLEQQQQGIASVVNGRRHKKQQRIPAPQTPIVQGQPSTSGTRTTLVLFGLVCFVSYIAWTAVSPPCEWYIYIIPALVFWKILYWLVGTCVSSYRYSQRYKDVESIVNDTLSQRGYERV</sequence>
<proteinExistence type="predicted"/>
<dbReference type="Proteomes" id="UP000169752">
    <property type="component" value="Segment"/>
</dbReference>
<reference evidence="4" key="1">
    <citation type="submission" date="2004-05" db="EMBL/GenBank/DDBJ databases">
        <title>Japanese isolate of Koi herpesvirus (KHV) genome DNA 6.8kbp fragment including prospective protective antigen gene.</title>
        <authorList>
            <person name="Kurita J."/>
            <person name="Ito T."/>
            <person name="Sano M."/>
        </authorList>
    </citation>
    <scope>NUCLEOTIDE SEQUENCE</scope>
    <source>
        <strain evidence="4">KHV0301</strain>
    </source>
</reference>
<feature type="transmembrane region" description="Helical" evidence="1">
    <location>
        <begin position="47"/>
        <end position="69"/>
    </location>
</feature>
<dbReference type="EMBL" id="AP008984">
    <property type="protein sequence ID" value="BAF48896.1"/>
    <property type="molecule type" value="Genomic_DNA"/>
</dbReference>
<evidence type="ECO:0000313" key="3">
    <source>
        <dbReference type="EMBL" id="AJK93603.1"/>
    </source>
</evidence>
<evidence type="ECO:0000313" key="6">
    <source>
        <dbReference type="Proteomes" id="UP000169752"/>
    </source>
</evidence>
<feature type="transmembrane region" description="Helical" evidence="1">
    <location>
        <begin position="159"/>
        <end position="176"/>
    </location>
</feature>
<dbReference type="EMBL" id="AB178537">
    <property type="protein sequence ID" value="BAD18064.1"/>
    <property type="molecule type" value="Genomic_DNA"/>
</dbReference>
<dbReference type="EMBL" id="GQ121137">
    <property type="protein sequence ID" value="ACS13099.1"/>
    <property type="molecule type" value="Genomic_DNA"/>
</dbReference>
<reference evidence="5 6" key="2">
    <citation type="journal article" date="2007" name="J. Virol.">
        <title>Genome sequences of three koi herpesvirus isolates representing the expanding distribution of an emerging disease threatening koi and common carp worldwide.</title>
        <authorList>
            <person name="Aoki T."/>
            <person name="Hirono I."/>
            <person name="Kurokawa K."/>
            <person name="Fukuda H."/>
            <person name="Nahary R."/>
            <person name="Eldar A."/>
            <person name="Davison A.J."/>
            <person name="Waltzek T.B."/>
            <person name="Bercovier H."/>
            <person name="Hedrick R.P."/>
        </authorList>
    </citation>
    <scope>NUCLEOTIDE SEQUENCE [LARGE SCALE GENOMIC DNA]</scope>
    <source>
        <strain evidence="5">TUMST1</strain>
    </source>
</reference>
<organism evidence="4">
    <name type="scientific">Cyprinid herpesvirus 3</name>
    <name type="common">CyHV-3</name>
    <dbReference type="NCBI Taxonomy" id="180230"/>
    <lineage>
        <taxon>Viruses</taxon>
        <taxon>Duplodnaviria</taxon>
        <taxon>Heunggongvirae</taxon>
        <taxon>Peploviricota</taxon>
        <taxon>Herviviricetes</taxon>
        <taxon>Herpesvirales</taxon>
        <taxon>Alloherpesviridae</taxon>
        <taxon>Cyvirus</taxon>
        <taxon>Cyvirus cyprinidallo3</taxon>
    </lineage>
</organism>
<feature type="transmembrane region" description="Helical" evidence="1">
    <location>
        <begin position="182"/>
        <end position="204"/>
    </location>
</feature>
<keyword evidence="1" id="KW-0472">Membrane</keyword>
<feature type="transmembrane region" description="Helical" evidence="1">
    <location>
        <begin position="7"/>
        <end position="27"/>
    </location>
</feature>
<name>Q75N31_CYHV3</name>
<evidence type="ECO:0000313" key="5">
    <source>
        <dbReference type="EMBL" id="BAF48896.1"/>
    </source>
</evidence>
<evidence type="ECO:0000313" key="4">
    <source>
        <dbReference type="EMBL" id="BAD18064.1"/>
    </source>
</evidence>
<keyword evidence="1" id="KW-1133">Transmembrane helix</keyword>
<accession>Q75N31</accession>
<gene>
    <name evidence="5" type="ORF">KHVJ092</name>
</gene>